<dbReference type="PANTHER" id="PTHR33133:SF7">
    <property type="entry name" value="F26K24.10 PROTEIN-RELATED"/>
    <property type="match status" value="1"/>
</dbReference>
<dbReference type="Proteomes" id="UP001604277">
    <property type="component" value="Unassembled WGS sequence"/>
</dbReference>
<feature type="transmembrane region" description="Helical" evidence="1">
    <location>
        <begin position="136"/>
        <end position="162"/>
    </location>
</feature>
<evidence type="ECO:0000313" key="3">
    <source>
        <dbReference type="Proteomes" id="UP001604277"/>
    </source>
</evidence>
<organism evidence="2 3">
    <name type="scientific">Forsythia ovata</name>
    <dbReference type="NCBI Taxonomy" id="205694"/>
    <lineage>
        <taxon>Eukaryota</taxon>
        <taxon>Viridiplantae</taxon>
        <taxon>Streptophyta</taxon>
        <taxon>Embryophyta</taxon>
        <taxon>Tracheophyta</taxon>
        <taxon>Spermatophyta</taxon>
        <taxon>Magnoliopsida</taxon>
        <taxon>eudicotyledons</taxon>
        <taxon>Gunneridae</taxon>
        <taxon>Pentapetalae</taxon>
        <taxon>asterids</taxon>
        <taxon>lamiids</taxon>
        <taxon>Lamiales</taxon>
        <taxon>Oleaceae</taxon>
        <taxon>Forsythieae</taxon>
        <taxon>Forsythia</taxon>
    </lineage>
</organism>
<feature type="transmembrane region" description="Helical" evidence="1">
    <location>
        <begin position="263"/>
        <end position="291"/>
    </location>
</feature>
<comment type="caution">
    <text evidence="2">The sequence shown here is derived from an EMBL/GenBank/DDBJ whole genome shotgun (WGS) entry which is preliminary data.</text>
</comment>
<feature type="transmembrane region" description="Helical" evidence="1">
    <location>
        <begin position="93"/>
        <end position="115"/>
    </location>
</feature>
<sequence>MATLGVGHSPNFWGVLSETKRIIRANSSNFLALSILFLLPLSVAFILYPSLLTTLSQPNPNIHQSLFIFSYTAPDPTIPSPQKSHLLMDLITLLYFLFVFLFSIFATASITYSTFHGFYGRPVNYISSIKSILFSFFPLLATVIASQMILTSIFFILGFFAASLYQYEGFGSNYSLGFVIFMTILILVVTFYLQVEWSLAYVVVVVESKWGFSSLKRSAYLIKGMKWVALSIMLYNVILTGFLAILCSMLISNIDGSIWDWGYIPQTVLMSGVMTTLMLYNVAAYTVLYMYCKVLHGEMAFEIAEDSGPDYISLPIDDGNVPHTSDQDQVCRLSSTSNFNLSVINWSSCSIHQCQPTAIAQTSAEFSPKPSA</sequence>
<evidence type="ECO:0000256" key="1">
    <source>
        <dbReference type="SAM" id="Phobius"/>
    </source>
</evidence>
<evidence type="ECO:0000313" key="2">
    <source>
        <dbReference type="EMBL" id="KAL2546688.1"/>
    </source>
</evidence>
<feature type="transmembrane region" description="Helical" evidence="1">
    <location>
        <begin position="227"/>
        <end position="251"/>
    </location>
</feature>
<accession>A0ABD1WAJ3</accession>
<keyword evidence="1" id="KW-0812">Transmembrane</keyword>
<dbReference type="PANTHER" id="PTHR33133">
    <property type="entry name" value="OS08G0107100 PROTEIN-RELATED"/>
    <property type="match status" value="1"/>
</dbReference>
<protein>
    <submittedName>
        <fullName evidence="2">Uncharacterized protein</fullName>
    </submittedName>
</protein>
<feature type="transmembrane region" description="Helical" evidence="1">
    <location>
        <begin position="30"/>
        <end position="51"/>
    </location>
</feature>
<gene>
    <name evidence="2" type="ORF">Fot_15921</name>
</gene>
<proteinExistence type="predicted"/>
<dbReference type="EMBL" id="JBFOLJ010000004">
    <property type="protein sequence ID" value="KAL2546688.1"/>
    <property type="molecule type" value="Genomic_DNA"/>
</dbReference>
<keyword evidence="3" id="KW-1185">Reference proteome</keyword>
<keyword evidence="1" id="KW-1133">Transmembrane helix</keyword>
<reference evidence="3" key="1">
    <citation type="submission" date="2024-07" db="EMBL/GenBank/DDBJ databases">
        <title>Two chromosome-level genome assemblies of Korean endemic species Abeliophyllum distichum and Forsythia ovata (Oleaceae).</title>
        <authorList>
            <person name="Jang H."/>
        </authorList>
    </citation>
    <scope>NUCLEOTIDE SEQUENCE [LARGE SCALE GENOMIC DNA]</scope>
</reference>
<dbReference type="AlphaFoldDB" id="A0ABD1WAJ3"/>
<feature type="transmembrane region" description="Helical" evidence="1">
    <location>
        <begin position="174"/>
        <end position="206"/>
    </location>
</feature>
<keyword evidence="1" id="KW-0472">Membrane</keyword>
<name>A0ABD1WAJ3_9LAMI</name>